<dbReference type="EMBL" id="CP141261">
    <property type="protein sequence ID" value="WRL62266.1"/>
    <property type="molecule type" value="Genomic_DNA"/>
</dbReference>
<reference evidence="3 4" key="1">
    <citation type="submission" date="2023-12" db="EMBL/GenBank/DDBJ databases">
        <title>Blastococcus brunescens sp. nov., an actonobacterium isolated from sandstone collected in sahara desert.</title>
        <authorList>
            <person name="Gtari M."/>
            <person name="Ghodhbane F."/>
        </authorList>
    </citation>
    <scope>NUCLEOTIDE SEQUENCE [LARGE SCALE GENOMIC DNA]</scope>
    <source>
        <strain evidence="3 4">BMG 8361</strain>
    </source>
</reference>
<feature type="region of interest" description="Disordered" evidence="1">
    <location>
        <begin position="144"/>
        <end position="219"/>
    </location>
</feature>
<evidence type="ECO:0000313" key="4">
    <source>
        <dbReference type="Proteomes" id="UP001324287"/>
    </source>
</evidence>
<evidence type="ECO:0000313" key="3">
    <source>
        <dbReference type="EMBL" id="WRL62266.1"/>
    </source>
</evidence>
<dbReference type="Proteomes" id="UP001324287">
    <property type="component" value="Chromosome"/>
</dbReference>
<keyword evidence="3" id="KW-0255">Endonuclease</keyword>
<dbReference type="Gene3D" id="3.40.1350.10">
    <property type="match status" value="1"/>
</dbReference>
<dbReference type="PANTHER" id="PTHR30015">
    <property type="entry name" value="MRR RESTRICTION SYSTEM PROTEIN"/>
    <property type="match status" value="1"/>
</dbReference>
<dbReference type="RefSeq" id="WP_324273621.1">
    <property type="nucleotide sequence ID" value="NZ_CP141261.1"/>
</dbReference>
<protein>
    <submittedName>
        <fullName evidence="3">Restriction endonuclease</fullName>
    </submittedName>
</protein>
<keyword evidence="4" id="KW-1185">Reference proteome</keyword>
<dbReference type="InterPro" id="IPR011335">
    <property type="entry name" value="Restrct_endonuc-II-like"/>
</dbReference>
<sequence>MPLPPEVHIKTWQQAEENAAAWMRWWGFADARVTPTGADGGIDVLATTAIAQVKFKAAQVGRPDVQRLAGARGSANNRAILFFTGIGFTKPAVEYADRERIALFEYAMSGEMTPVSSAARILLRNVEEREAAVVRAREEAAAAETRAAEEQRATAQRAAERRAAVEREAVARRAGVADAARTRQASEPEPPTERVAATGRDSAGRRRPEEGAQRSWESD</sequence>
<feature type="compositionally biased region" description="Basic and acidic residues" evidence="1">
    <location>
        <begin position="202"/>
        <end position="219"/>
    </location>
</feature>
<name>A0ABZ1AXN7_9ACTN</name>
<dbReference type="PANTHER" id="PTHR30015:SF7">
    <property type="entry name" value="TYPE IV METHYL-DIRECTED RESTRICTION ENZYME ECOKMRR"/>
    <property type="match status" value="1"/>
</dbReference>
<evidence type="ECO:0000256" key="1">
    <source>
        <dbReference type="SAM" id="MobiDB-lite"/>
    </source>
</evidence>
<keyword evidence="3" id="KW-0378">Hydrolase</keyword>
<dbReference type="GO" id="GO:0004519">
    <property type="term" value="F:endonuclease activity"/>
    <property type="evidence" value="ECO:0007669"/>
    <property type="project" value="UniProtKB-KW"/>
</dbReference>
<accession>A0ABZ1AXN7</accession>
<dbReference type="SUPFAM" id="SSF52980">
    <property type="entry name" value="Restriction endonuclease-like"/>
    <property type="match status" value="1"/>
</dbReference>
<gene>
    <name evidence="3" type="ORF">U6N30_19785</name>
</gene>
<dbReference type="Pfam" id="PF04471">
    <property type="entry name" value="Mrr_cat"/>
    <property type="match status" value="1"/>
</dbReference>
<organism evidence="3 4">
    <name type="scientific">Blastococcus brunescens</name>
    <dbReference type="NCBI Taxonomy" id="1564165"/>
    <lineage>
        <taxon>Bacteria</taxon>
        <taxon>Bacillati</taxon>
        <taxon>Actinomycetota</taxon>
        <taxon>Actinomycetes</taxon>
        <taxon>Geodermatophilales</taxon>
        <taxon>Geodermatophilaceae</taxon>
        <taxon>Blastococcus</taxon>
    </lineage>
</organism>
<dbReference type="InterPro" id="IPR007560">
    <property type="entry name" value="Restrct_endonuc_IV_Mrr"/>
</dbReference>
<feature type="compositionally biased region" description="Basic and acidic residues" evidence="1">
    <location>
        <begin position="144"/>
        <end position="171"/>
    </location>
</feature>
<feature type="domain" description="Restriction endonuclease type IV Mrr" evidence="2">
    <location>
        <begin position="11"/>
        <end position="105"/>
    </location>
</feature>
<dbReference type="InterPro" id="IPR011856">
    <property type="entry name" value="tRNA_endonuc-like_dom_sf"/>
</dbReference>
<proteinExistence type="predicted"/>
<evidence type="ECO:0000259" key="2">
    <source>
        <dbReference type="Pfam" id="PF04471"/>
    </source>
</evidence>
<keyword evidence="3" id="KW-0540">Nuclease</keyword>
<dbReference type="InterPro" id="IPR052906">
    <property type="entry name" value="Type_IV_Methyl-Rstrct_Enzyme"/>
</dbReference>